<feature type="compositionally biased region" description="Basic and acidic residues" evidence="1">
    <location>
        <begin position="256"/>
        <end position="266"/>
    </location>
</feature>
<sequence>MGIRSLLQNLFGRKRADGVGDASAAAAAEAATPGTTPTATATASAVPAPRVTPDGGEAGGSADGEQKDSATEPAPSTGRTTAEDFLDSVVSATASPEPTTAKPSEAAAETPKGTTADTTIEADDDVRPEPVTTPVAGTTEAPATAKPLTADDDQSVPAGDTSAATDDKTAAAPVAEAVAATGDEAGPAADATGTPDAATESTTATEDKATPVEDVSAVPTSAEDAAEPAAGDEGTPDAEASDIPASDTAPPIAAGDEAKPGDDAKPGGDATGAPGPVADVSDAGGEAAPVTDGVDAEAAADDAGPVSDSSGAPAPGSAISLEKVRESAPELVSLYKAAAVSLEKHGLAGRRAAVYLVLDRSGSMRRYYKDGTVQHLAEQVLGLSAHLDDDGTVPVVFFSTDIDGTADVDLENYRGRVEELHGSYGHMGRTNYHRAIEAVVEHYERSGATDPALVVFQTDGAPTSRPAAEKALCEVADKPLFWQFVGFGDPRSAGLNFLRKLDSGLPVPERRKVDNAGFFHAGLEPRELSDQDLYEALTAEFPQWLEAAREAGVLD</sequence>
<dbReference type="PROSITE" id="PS50234">
    <property type="entry name" value="VWFA"/>
    <property type="match status" value="1"/>
</dbReference>
<evidence type="ECO:0000313" key="6">
    <source>
        <dbReference type="Proteomes" id="UP000517765"/>
    </source>
</evidence>
<feature type="compositionally biased region" description="Polar residues" evidence="1">
    <location>
        <begin position="90"/>
        <end position="102"/>
    </location>
</feature>
<evidence type="ECO:0000313" key="3">
    <source>
        <dbReference type="EMBL" id="MBB1261277.1"/>
    </source>
</evidence>
<dbReference type="AlphaFoldDB" id="A0A5P0YQL4"/>
<feature type="region of interest" description="Disordered" evidence="1">
    <location>
        <begin position="1"/>
        <end position="289"/>
    </location>
</feature>
<evidence type="ECO:0000313" key="5">
    <source>
        <dbReference type="Proteomes" id="UP000320857"/>
    </source>
</evidence>
<reference evidence="6" key="2">
    <citation type="submission" date="2020-05" db="EMBL/GenBank/DDBJ databases">
        <title>Classification of alakaliphilic streptomycetes isolated from an alkaline soil next to Lonar Crater, India and a proposal for the recognition of Streptomyces alkaliterrae sp. nov.</title>
        <authorList>
            <person name="Golinska P."/>
        </authorList>
    </citation>
    <scope>NUCLEOTIDE SEQUENCE [LARGE SCALE GENOMIC DNA]</scope>
    <source>
        <strain evidence="6">OF8</strain>
    </source>
</reference>
<comment type="caution">
    <text evidence="4">The sequence shown here is derived from an EMBL/GenBank/DDBJ whole genome shotgun (WGS) entry which is preliminary data.</text>
</comment>
<dbReference type="CDD" id="cd00198">
    <property type="entry name" value="vWFA"/>
    <property type="match status" value="1"/>
</dbReference>
<reference evidence="4 5" key="1">
    <citation type="submission" date="2019-10" db="EMBL/GenBank/DDBJ databases">
        <title>Streptomyces sp. nov., a novel actinobacterium isolated from alkaline environment.</title>
        <authorList>
            <person name="Golinska P."/>
        </authorList>
    </citation>
    <scope>NUCLEOTIDE SEQUENCE [LARGE SCALE GENOMIC DNA]</scope>
    <source>
        <strain evidence="4 5">OF1</strain>
    </source>
</reference>
<feature type="compositionally biased region" description="Low complexity" evidence="1">
    <location>
        <begin position="158"/>
        <end position="204"/>
    </location>
</feature>
<dbReference type="InterPro" id="IPR019303">
    <property type="entry name" value="vWA_TerF_C"/>
</dbReference>
<dbReference type="SMART" id="SM00327">
    <property type="entry name" value="VWA"/>
    <property type="match status" value="1"/>
</dbReference>
<dbReference type="InterPro" id="IPR036465">
    <property type="entry name" value="vWFA_dom_sf"/>
</dbReference>
<name>A0A5P0YQL4_9ACTN</name>
<dbReference type="OrthoDB" id="5756874at2"/>
<proteinExistence type="predicted"/>
<dbReference type="EMBL" id="VJYK02000098">
    <property type="protein sequence ID" value="MQS02548.1"/>
    <property type="molecule type" value="Genomic_DNA"/>
</dbReference>
<feature type="region of interest" description="Disordered" evidence="1">
    <location>
        <begin position="299"/>
        <end position="318"/>
    </location>
</feature>
<gene>
    <name evidence="4" type="ORF">FNX44_011795</name>
    <name evidence="3" type="ORF">H3147_21015</name>
</gene>
<feature type="compositionally biased region" description="Low complexity" evidence="1">
    <location>
        <begin position="19"/>
        <end position="55"/>
    </location>
</feature>
<evidence type="ECO:0000259" key="2">
    <source>
        <dbReference type="PROSITE" id="PS50234"/>
    </source>
</evidence>
<dbReference type="EMBL" id="JABJXA010000158">
    <property type="protein sequence ID" value="MBB1261277.1"/>
    <property type="molecule type" value="Genomic_DNA"/>
</dbReference>
<accession>A0A5P0YQL4</accession>
<feature type="compositionally biased region" description="Low complexity" evidence="1">
    <location>
        <begin position="219"/>
        <end position="233"/>
    </location>
</feature>
<evidence type="ECO:0000313" key="4">
    <source>
        <dbReference type="EMBL" id="MQS02548.1"/>
    </source>
</evidence>
<organism evidence="4 5">
    <name type="scientific">Streptomyces alkaliterrae</name>
    <dbReference type="NCBI Taxonomy" id="2213162"/>
    <lineage>
        <taxon>Bacteria</taxon>
        <taxon>Bacillati</taxon>
        <taxon>Actinomycetota</taxon>
        <taxon>Actinomycetes</taxon>
        <taxon>Kitasatosporales</taxon>
        <taxon>Streptomycetaceae</taxon>
        <taxon>Streptomyces</taxon>
    </lineage>
</organism>
<keyword evidence="5" id="KW-1185">Reference proteome</keyword>
<dbReference type="Pfam" id="PF10138">
    <property type="entry name" value="vWA-TerF-like"/>
    <property type="match status" value="1"/>
</dbReference>
<dbReference type="Proteomes" id="UP000517765">
    <property type="component" value="Unassembled WGS sequence"/>
</dbReference>
<dbReference type="InterPro" id="IPR002035">
    <property type="entry name" value="VWF_A"/>
</dbReference>
<dbReference type="RefSeq" id="WP_143648003.1">
    <property type="nucleotide sequence ID" value="NZ_JABJXA010000158.1"/>
</dbReference>
<evidence type="ECO:0000256" key="1">
    <source>
        <dbReference type="SAM" id="MobiDB-lite"/>
    </source>
</evidence>
<reference evidence="3" key="3">
    <citation type="journal article" name="Syst. Appl. Microbiol.">
        <title>Streptomyces alkaliterrae sp. nov., isolated from an alkaline soil, and emended descriptions of Streptomyces alkaliphilus, Streptomyces calidiresistens and Streptomyces durbertensis.</title>
        <authorList>
            <person name="Swiecimska M."/>
            <person name="Golinska P."/>
            <person name="Nouioui I."/>
            <person name="Wypij M."/>
            <person name="Rai M."/>
            <person name="Sangal V."/>
            <person name="Goodfellow M."/>
        </authorList>
    </citation>
    <scope>NUCLEOTIDE SEQUENCE</scope>
    <source>
        <strain evidence="3">OF8</strain>
    </source>
</reference>
<feature type="compositionally biased region" description="Low complexity" evidence="1">
    <location>
        <begin position="301"/>
        <end position="318"/>
    </location>
</feature>
<dbReference type="Gene3D" id="3.40.50.410">
    <property type="entry name" value="von Willebrand factor, type A domain"/>
    <property type="match status" value="1"/>
</dbReference>
<feature type="domain" description="VWFA" evidence="2">
    <location>
        <begin position="353"/>
        <end position="537"/>
    </location>
</feature>
<dbReference type="SUPFAM" id="SSF53300">
    <property type="entry name" value="vWA-like"/>
    <property type="match status" value="1"/>
</dbReference>
<dbReference type="Proteomes" id="UP000320857">
    <property type="component" value="Unassembled WGS sequence"/>
</dbReference>
<protein>
    <submittedName>
        <fullName evidence="4">VWA domain-containing protein</fullName>
    </submittedName>
</protein>